<reference evidence="2" key="1">
    <citation type="submission" date="2021-03" db="EMBL/GenBank/DDBJ databases">
        <authorList>
            <person name="Tagirdzhanova G."/>
        </authorList>
    </citation>
    <scope>NUCLEOTIDE SEQUENCE</scope>
</reference>
<dbReference type="CDD" id="cd04301">
    <property type="entry name" value="NAT_SF"/>
    <property type="match status" value="1"/>
</dbReference>
<dbReference type="InterPro" id="IPR016181">
    <property type="entry name" value="Acyl_CoA_acyltransferase"/>
</dbReference>
<proteinExistence type="predicted"/>
<evidence type="ECO:0000313" key="3">
    <source>
        <dbReference type="Proteomes" id="UP000664169"/>
    </source>
</evidence>
<dbReference type="Pfam" id="PF00583">
    <property type="entry name" value="Acetyltransf_1"/>
    <property type="match status" value="1"/>
</dbReference>
<organism evidence="2 3">
    <name type="scientific">Gomphillus americanus</name>
    <dbReference type="NCBI Taxonomy" id="1940652"/>
    <lineage>
        <taxon>Eukaryota</taxon>
        <taxon>Fungi</taxon>
        <taxon>Dikarya</taxon>
        <taxon>Ascomycota</taxon>
        <taxon>Pezizomycotina</taxon>
        <taxon>Lecanoromycetes</taxon>
        <taxon>OSLEUM clade</taxon>
        <taxon>Ostropomycetidae</taxon>
        <taxon>Ostropales</taxon>
        <taxon>Graphidaceae</taxon>
        <taxon>Gomphilloideae</taxon>
        <taxon>Gomphillus</taxon>
    </lineage>
</organism>
<dbReference type="OrthoDB" id="41532at2759"/>
<dbReference type="InterPro" id="IPR000182">
    <property type="entry name" value="GNAT_dom"/>
</dbReference>
<evidence type="ECO:0000259" key="1">
    <source>
        <dbReference type="PROSITE" id="PS51186"/>
    </source>
</evidence>
<gene>
    <name evidence="2" type="ORF">GOMPHAMPRED_005015</name>
</gene>
<feature type="domain" description="N-acetyltransferase" evidence="1">
    <location>
        <begin position="38"/>
        <end position="190"/>
    </location>
</feature>
<dbReference type="Proteomes" id="UP000664169">
    <property type="component" value="Unassembled WGS sequence"/>
</dbReference>
<protein>
    <recommendedName>
        <fullName evidence="1">N-acetyltransferase domain-containing protein</fullName>
    </recommendedName>
</protein>
<name>A0A8H3IB61_9LECA</name>
<sequence>MENVFVLNPEDASQTEAFPAAMADVHIDCIMNSHTMATFLPPLSRERIIEYHASKAKEIRSGVYSIIAEWVPVDSSNPPSDDVVIWKDRELAGFVMLHRTPSETGPFRAYVEKLLVSSRFRKRGVARRVMAKLEDEARRTDSWALMLDTTVGSGAEFVYPKLGYIMVGVIPEYGLSPKDNKTLEDEIKVLLQGFATEKWIVLSLMNVVLRLLDVLMIS</sequence>
<dbReference type="PROSITE" id="PS51186">
    <property type="entry name" value="GNAT"/>
    <property type="match status" value="1"/>
</dbReference>
<dbReference type="GO" id="GO:0016747">
    <property type="term" value="F:acyltransferase activity, transferring groups other than amino-acyl groups"/>
    <property type="evidence" value="ECO:0007669"/>
    <property type="project" value="InterPro"/>
</dbReference>
<comment type="caution">
    <text evidence="2">The sequence shown here is derived from an EMBL/GenBank/DDBJ whole genome shotgun (WGS) entry which is preliminary data.</text>
</comment>
<accession>A0A8H3IB61</accession>
<evidence type="ECO:0000313" key="2">
    <source>
        <dbReference type="EMBL" id="CAF9907089.1"/>
    </source>
</evidence>
<dbReference type="AlphaFoldDB" id="A0A8H3IB61"/>
<dbReference type="EMBL" id="CAJPDQ010000003">
    <property type="protein sequence ID" value="CAF9907089.1"/>
    <property type="molecule type" value="Genomic_DNA"/>
</dbReference>
<dbReference type="Gene3D" id="3.40.630.30">
    <property type="match status" value="1"/>
</dbReference>
<dbReference type="SUPFAM" id="SSF55729">
    <property type="entry name" value="Acyl-CoA N-acyltransferases (Nat)"/>
    <property type="match status" value="1"/>
</dbReference>
<keyword evidence="3" id="KW-1185">Reference proteome</keyword>